<sequence length="590" mass="67865">MSLNQHSVEVVSPVRSVLDYVLAHVQGDERPYVTVTIFGKQLLGLLDSGANRTIIGNNGWKLLKDIGLINLEKSEVKTVTVANGNSCNYIGILHTPVRLRDVEKIIDILVVPDLNQTLILGIDFWLRMGIVPNLSSNEWKFSLSDNVQVYSLEALTPRSSLTENEAVILDRLIDETFEKMDTWYLKIRDKIQTDPLHFPSWRIVGSSLYKYVEHNNFPGLSEGQDNWKRVIPKGERKEILLKCHDDPCSGHSGIFKTFGRISQHYYWPKMKADISKYVRSCVICCKNKSEQKKPAGLLAPRRVVDRPFQVVSCDLIGPLPRSNRGFKFILVIVDSFSKFSLVIPLRNATSKLVCTAVEDHLLLLFGQPDVLISDNGTQLRSREFRNLLESYHIKHVLTANYHAQANPTERANKTLETMIRCYIADNHREWDKNLSKLSCAIRTQVHESTRRTPYFIVFGREMPSNVHHKKDDIQRVRFDIDQNVLARDRSGAFQELYAEVKRRLEKAAEKNKRYYDLRHRDVTYGLGARVYRKNFVLSDAAKYYSSKLAPKYVGPFIISKKVSPWTYELKDVDGRFRGTWHAKDLKPSPE</sequence>
<dbReference type="PROSITE" id="PS50175">
    <property type="entry name" value="ASP_PROT_RETROV"/>
    <property type="match status" value="1"/>
</dbReference>
<keyword evidence="4" id="KW-0540">Nuclease</keyword>
<dbReference type="InterPro" id="IPR050951">
    <property type="entry name" value="Retrovirus_Pol_polyprotein"/>
</dbReference>
<dbReference type="InterPro" id="IPR001969">
    <property type="entry name" value="Aspartic_peptidase_AS"/>
</dbReference>
<gene>
    <name evidence="10" type="ORF">NQ314_021152</name>
</gene>
<keyword evidence="11" id="KW-1185">Reference proteome</keyword>
<dbReference type="Proteomes" id="UP001162156">
    <property type="component" value="Unassembled WGS sequence"/>
</dbReference>
<evidence type="ECO:0000256" key="7">
    <source>
        <dbReference type="ARBA" id="ARBA00022918"/>
    </source>
</evidence>
<dbReference type="EMBL" id="JANEYF010005879">
    <property type="protein sequence ID" value="KAJ8926480.1"/>
    <property type="molecule type" value="Genomic_DNA"/>
</dbReference>
<dbReference type="SUPFAM" id="SSF50630">
    <property type="entry name" value="Acid proteases"/>
    <property type="match status" value="1"/>
</dbReference>
<dbReference type="PROSITE" id="PS50994">
    <property type="entry name" value="INTEGRASE"/>
    <property type="match status" value="1"/>
</dbReference>
<dbReference type="GO" id="GO:0003676">
    <property type="term" value="F:nucleic acid binding"/>
    <property type="evidence" value="ECO:0007669"/>
    <property type="project" value="InterPro"/>
</dbReference>
<dbReference type="GO" id="GO:0003964">
    <property type="term" value="F:RNA-directed DNA polymerase activity"/>
    <property type="evidence" value="ECO:0007669"/>
    <property type="project" value="UniProtKB-KW"/>
</dbReference>
<protein>
    <recommendedName>
        <fullName evidence="1">RNA-directed DNA polymerase</fullName>
        <ecNumber evidence="1">2.7.7.49</ecNumber>
    </recommendedName>
</protein>
<dbReference type="GO" id="GO:0006508">
    <property type="term" value="P:proteolysis"/>
    <property type="evidence" value="ECO:0007669"/>
    <property type="project" value="InterPro"/>
</dbReference>
<dbReference type="Gene3D" id="3.30.420.10">
    <property type="entry name" value="Ribonuclease H-like superfamily/Ribonuclease H"/>
    <property type="match status" value="1"/>
</dbReference>
<dbReference type="InterPro" id="IPR041588">
    <property type="entry name" value="Integrase_H2C2"/>
</dbReference>
<feature type="domain" description="Integrase catalytic" evidence="9">
    <location>
        <begin position="303"/>
        <end position="461"/>
    </location>
</feature>
<dbReference type="FunFam" id="1.10.340.70:FF:000001">
    <property type="entry name" value="Retrovirus-related Pol polyprotein from transposon gypsy-like Protein"/>
    <property type="match status" value="1"/>
</dbReference>
<accession>A0AAV8WJT9</accession>
<dbReference type="GO" id="GO:0015074">
    <property type="term" value="P:DNA integration"/>
    <property type="evidence" value="ECO:0007669"/>
    <property type="project" value="InterPro"/>
</dbReference>
<keyword evidence="6" id="KW-0378">Hydrolase</keyword>
<keyword evidence="2" id="KW-0808">Transferase</keyword>
<evidence type="ECO:0000313" key="10">
    <source>
        <dbReference type="EMBL" id="KAJ8926480.1"/>
    </source>
</evidence>
<dbReference type="SUPFAM" id="SSF53098">
    <property type="entry name" value="Ribonuclease H-like"/>
    <property type="match status" value="1"/>
</dbReference>
<dbReference type="CDD" id="cd00303">
    <property type="entry name" value="retropepsin_like"/>
    <property type="match status" value="1"/>
</dbReference>
<dbReference type="FunFam" id="3.30.420.10:FF:000032">
    <property type="entry name" value="Retrovirus-related Pol polyprotein from transposon 297-like Protein"/>
    <property type="match status" value="1"/>
</dbReference>
<comment type="caution">
    <text evidence="10">The sequence shown here is derived from an EMBL/GenBank/DDBJ whole genome shotgun (WGS) entry which is preliminary data.</text>
</comment>
<feature type="domain" description="Peptidase A2" evidence="8">
    <location>
        <begin position="42"/>
        <end position="124"/>
    </location>
</feature>
<dbReference type="Pfam" id="PF13650">
    <property type="entry name" value="Asp_protease_2"/>
    <property type="match status" value="1"/>
</dbReference>
<evidence type="ECO:0000256" key="2">
    <source>
        <dbReference type="ARBA" id="ARBA00022679"/>
    </source>
</evidence>
<evidence type="ECO:0000256" key="6">
    <source>
        <dbReference type="ARBA" id="ARBA00022801"/>
    </source>
</evidence>
<dbReference type="InterPro" id="IPR001995">
    <property type="entry name" value="Peptidase_A2_cat"/>
</dbReference>
<evidence type="ECO:0000256" key="5">
    <source>
        <dbReference type="ARBA" id="ARBA00022759"/>
    </source>
</evidence>
<dbReference type="InterPro" id="IPR001584">
    <property type="entry name" value="Integrase_cat-core"/>
</dbReference>
<keyword evidence="5" id="KW-0255">Endonuclease</keyword>
<evidence type="ECO:0000259" key="9">
    <source>
        <dbReference type="PROSITE" id="PS50994"/>
    </source>
</evidence>
<dbReference type="PANTHER" id="PTHR37984:SF5">
    <property type="entry name" value="PROTEIN NYNRIN-LIKE"/>
    <property type="match status" value="1"/>
</dbReference>
<evidence type="ECO:0000256" key="4">
    <source>
        <dbReference type="ARBA" id="ARBA00022722"/>
    </source>
</evidence>
<organism evidence="10 11">
    <name type="scientific">Rhamnusium bicolor</name>
    <dbReference type="NCBI Taxonomy" id="1586634"/>
    <lineage>
        <taxon>Eukaryota</taxon>
        <taxon>Metazoa</taxon>
        <taxon>Ecdysozoa</taxon>
        <taxon>Arthropoda</taxon>
        <taxon>Hexapoda</taxon>
        <taxon>Insecta</taxon>
        <taxon>Pterygota</taxon>
        <taxon>Neoptera</taxon>
        <taxon>Endopterygota</taxon>
        <taxon>Coleoptera</taxon>
        <taxon>Polyphaga</taxon>
        <taxon>Cucujiformia</taxon>
        <taxon>Chrysomeloidea</taxon>
        <taxon>Cerambycidae</taxon>
        <taxon>Lepturinae</taxon>
        <taxon>Rhagiini</taxon>
        <taxon>Rhamnusium</taxon>
    </lineage>
</organism>
<dbReference type="Pfam" id="PF17921">
    <property type="entry name" value="Integrase_H2C2"/>
    <property type="match status" value="1"/>
</dbReference>
<proteinExistence type="predicted"/>
<evidence type="ECO:0000256" key="1">
    <source>
        <dbReference type="ARBA" id="ARBA00012493"/>
    </source>
</evidence>
<evidence type="ECO:0000256" key="3">
    <source>
        <dbReference type="ARBA" id="ARBA00022695"/>
    </source>
</evidence>
<dbReference type="InterPro" id="IPR021109">
    <property type="entry name" value="Peptidase_aspartic_dom_sf"/>
</dbReference>
<dbReference type="PROSITE" id="PS00141">
    <property type="entry name" value="ASP_PROTEASE"/>
    <property type="match status" value="1"/>
</dbReference>
<dbReference type="GO" id="GO:0004190">
    <property type="term" value="F:aspartic-type endopeptidase activity"/>
    <property type="evidence" value="ECO:0007669"/>
    <property type="project" value="InterPro"/>
</dbReference>
<dbReference type="AlphaFoldDB" id="A0AAV8WJT9"/>
<name>A0AAV8WJT9_9CUCU</name>
<dbReference type="GO" id="GO:0004519">
    <property type="term" value="F:endonuclease activity"/>
    <property type="evidence" value="ECO:0007669"/>
    <property type="project" value="UniProtKB-KW"/>
</dbReference>
<dbReference type="InterPro" id="IPR036397">
    <property type="entry name" value="RNaseH_sf"/>
</dbReference>
<dbReference type="Gene3D" id="1.10.340.70">
    <property type="match status" value="1"/>
</dbReference>
<keyword evidence="7" id="KW-0695">RNA-directed DNA polymerase</keyword>
<dbReference type="PANTHER" id="PTHR37984">
    <property type="entry name" value="PROTEIN CBG26694"/>
    <property type="match status" value="1"/>
</dbReference>
<evidence type="ECO:0000313" key="11">
    <source>
        <dbReference type="Proteomes" id="UP001162156"/>
    </source>
</evidence>
<reference evidence="10" key="1">
    <citation type="journal article" date="2023" name="Insect Mol. Biol.">
        <title>Genome sequencing provides insights into the evolution of gene families encoding plant cell wall-degrading enzymes in longhorned beetles.</title>
        <authorList>
            <person name="Shin N.R."/>
            <person name="Okamura Y."/>
            <person name="Kirsch R."/>
            <person name="Pauchet Y."/>
        </authorList>
    </citation>
    <scope>NUCLEOTIDE SEQUENCE</scope>
    <source>
        <strain evidence="10">RBIC_L_NR</strain>
    </source>
</reference>
<dbReference type="EC" id="2.7.7.49" evidence="1"/>
<keyword evidence="3" id="KW-0548">Nucleotidyltransferase</keyword>
<dbReference type="Gene3D" id="2.40.70.10">
    <property type="entry name" value="Acid Proteases"/>
    <property type="match status" value="1"/>
</dbReference>
<dbReference type="InterPro" id="IPR012337">
    <property type="entry name" value="RNaseH-like_sf"/>
</dbReference>
<dbReference type="Pfam" id="PF00665">
    <property type="entry name" value="rve"/>
    <property type="match status" value="1"/>
</dbReference>
<evidence type="ECO:0000259" key="8">
    <source>
        <dbReference type="PROSITE" id="PS50175"/>
    </source>
</evidence>